<gene>
    <name evidence="7" type="primary">ftsI</name>
    <name evidence="7" type="ORF">GCM10009668_10280</name>
</gene>
<dbReference type="Pfam" id="PF03717">
    <property type="entry name" value="PBP_dimer"/>
    <property type="match status" value="1"/>
</dbReference>
<reference evidence="8" key="1">
    <citation type="journal article" date="2019" name="Int. J. Syst. Evol. Microbiol.">
        <title>The Global Catalogue of Microorganisms (GCM) 10K type strain sequencing project: providing services to taxonomists for standard genome sequencing and annotation.</title>
        <authorList>
            <consortium name="The Broad Institute Genomics Platform"/>
            <consortium name="The Broad Institute Genome Sequencing Center for Infectious Disease"/>
            <person name="Wu L."/>
            <person name="Ma J."/>
        </authorList>
    </citation>
    <scope>NUCLEOTIDE SEQUENCE [LARGE SCALE GENOMIC DNA]</scope>
    <source>
        <strain evidence="8">JCM 13008</strain>
    </source>
</reference>
<keyword evidence="8" id="KW-1185">Reference proteome</keyword>
<dbReference type="Gene3D" id="3.30.450.330">
    <property type="match status" value="1"/>
</dbReference>
<dbReference type="PANTHER" id="PTHR30627:SF1">
    <property type="entry name" value="PEPTIDOGLYCAN D,D-TRANSPEPTIDASE FTSI"/>
    <property type="match status" value="1"/>
</dbReference>
<dbReference type="Proteomes" id="UP001501581">
    <property type="component" value="Unassembled WGS sequence"/>
</dbReference>
<evidence type="ECO:0000259" key="5">
    <source>
        <dbReference type="Pfam" id="PF00905"/>
    </source>
</evidence>
<keyword evidence="4" id="KW-1133">Transmembrane helix</keyword>
<evidence type="ECO:0000313" key="7">
    <source>
        <dbReference type="EMBL" id="GAA1095893.1"/>
    </source>
</evidence>
<proteinExistence type="inferred from homology"/>
<organism evidence="7 8">
    <name type="scientific">Nocardioides dubius</name>
    <dbReference type="NCBI Taxonomy" id="317019"/>
    <lineage>
        <taxon>Bacteria</taxon>
        <taxon>Bacillati</taxon>
        <taxon>Actinomycetota</taxon>
        <taxon>Actinomycetes</taxon>
        <taxon>Propionibacteriales</taxon>
        <taxon>Nocardioidaceae</taxon>
        <taxon>Nocardioides</taxon>
    </lineage>
</organism>
<protein>
    <submittedName>
        <fullName evidence="7">Cell division protein FtsI</fullName>
    </submittedName>
</protein>
<evidence type="ECO:0000256" key="2">
    <source>
        <dbReference type="ARBA" id="ARBA00007171"/>
    </source>
</evidence>
<dbReference type="Gene3D" id="3.90.1310.10">
    <property type="entry name" value="Penicillin-binding protein 2a (Domain 2)"/>
    <property type="match status" value="1"/>
</dbReference>
<evidence type="ECO:0000313" key="8">
    <source>
        <dbReference type="Proteomes" id="UP001501581"/>
    </source>
</evidence>
<keyword evidence="7" id="KW-0131">Cell cycle</keyword>
<dbReference type="EMBL" id="BAAALG010000003">
    <property type="protein sequence ID" value="GAA1095893.1"/>
    <property type="molecule type" value="Genomic_DNA"/>
</dbReference>
<keyword evidence="7" id="KW-0132">Cell division</keyword>
<dbReference type="GO" id="GO:0051301">
    <property type="term" value="P:cell division"/>
    <property type="evidence" value="ECO:0007669"/>
    <property type="project" value="UniProtKB-KW"/>
</dbReference>
<dbReference type="InterPro" id="IPR005311">
    <property type="entry name" value="PBP_dimer"/>
</dbReference>
<dbReference type="RefSeq" id="WP_415630153.1">
    <property type="nucleotide sequence ID" value="NZ_CBCRZO010000031.1"/>
</dbReference>
<dbReference type="InterPro" id="IPR012338">
    <property type="entry name" value="Beta-lactam/transpept-like"/>
</dbReference>
<feature type="domain" description="Penicillin-binding protein dimerisation" evidence="6">
    <location>
        <begin position="62"/>
        <end position="206"/>
    </location>
</feature>
<feature type="domain" description="Penicillin-binding protein transpeptidase" evidence="5">
    <location>
        <begin position="254"/>
        <end position="566"/>
    </location>
</feature>
<dbReference type="Pfam" id="PF00905">
    <property type="entry name" value="Transpeptidase"/>
    <property type="match status" value="1"/>
</dbReference>
<comment type="similarity">
    <text evidence="2">Belongs to the transpeptidase family.</text>
</comment>
<feature type="transmembrane region" description="Helical" evidence="4">
    <location>
        <begin position="21"/>
        <end position="38"/>
    </location>
</feature>
<dbReference type="SUPFAM" id="SSF56519">
    <property type="entry name" value="Penicillin binding protein dimerisation domain"/>
    <property type="match status" value="1"/>
</dbReference>
<evidence type="ECO:0000256" key="1">
    <source>
        <dbReference type="ARBA" id="ARBA00004370"/>
    </source>
</evidence>
<sequence>MSRLARSRREASGSPMFRLRIGFIVIAMVLSFFGARLIQLQAIDPKSYAAMAKRDGVITADLPADRGAIVDRSGVELAASVDGMMVIGDPELARDDAPQIARILAERLDLDYFSTLERLRKSGTRYQYLARRVPATKAEAVLKELDELDYKGITLERDPMRNYPSDDIAANLIGFLGEDEPLAGMERTFDTQLAGTDGKATYEVGAGYRIPLGESTTVKPKNGETLQLTIDRDVQFYTQRALAAAVTKARADSGTAVVLDTKTGQTLALADVPTFNANKPPLETKRNAKNLGARSLSEPYEPGSVEKALTFAALIDAGKITPRTRIVVPSEIKRAGAAPIGDHWDHDKIKLTAAGVLAKSSNIGTVIAARRLPSETLYDYLTSFGLGQRTNIGVRGESAGVVPDGATWSEGTHDTIAFGQGLSVNAMQMAAAVNTLANGGVYVDPSLVMGTATTDSGQKVGTSQAGTHRVVSEDAARQTAEMMELVTAEGEAGSAAAVPNYRVAGKTGTAQRVGKDCRCYDGTFTVSFGGFAPADDPRFTVYVVLQNPRNGMGGGGNAGPVFKQVMTYLLGKYGVKPTGTTPSTLPIEW</sequence>
<keyword evidence="4" id="KW-0812">Transmembrane</keyword>
<evidence type="ECO:0000256" key="4">
    <source>
        <dbReference type="SAM" id="Phobius"/>
    </source>
</evidence>
<dbReference type="InterPro" id="IPR001460">
    <property type="entry name" value="PCN-bd_Tpept"/>
</dbReference>
<dbReference type="Gene3D" id="3.40.710.10">
    <property type="entry name" value="DD-peptidase/beta-lactamase superfamily"/>
    <property type="match status" value="1"/>
</dbReference>
<dbReference type="InterPro" id="IPR036138">
    <property type="entry name" value="PBP_dimer_sf"/>
</dbReference>
<name>A0ABP4EA93_9ACTN</name>
<dbReference type="SUPFAM" id="SSF56601">
    <property type="entry name" value="beta-lactamase/transpeptidase-like"/>
    <property type="match status" value="1"/>
</dbReference>
<accession>A0ABP4EA93</accession>
<evidence type="ECO:0000259" key="6">
    <source>
        <dbReference type="Pfam" id="PF03717"/>
    </source>
</evidence>
<keyword evidence="3 4" id="KW-0472">Membrane</keyword>
<comment type="caution">
    <text evidence="7">The sequence shown here is derived from an EMBL/GenBank/DDBJ whole genome shotgun (WGS) entry which is preliminary data.</text>
</comment>
<dbReference type="PANTHER" id="PTHR30627">
    <property type="entry name" value="PEPTIDOGLYCAN D,D-TRANSPEPTIDASE"/>
    <property type="match status" value="1"/>
</dbReference>
<evidence type="ECO:0000256" key="3">
    <source>
        <dbReference type="ARBA" id="ARBA00023136"/>
    </source>
</evidence>
<dbReference type="InterPro" id="IPR050515">
    <property type="entry name" value="Beta-lactam/transpept"/>
</dbReference>
<comment type="subcellular location">
    <subcellularLocation>
        <location evidence="1">Membrane</location>
    </subcellularLocation>
</comment>